<dbReference type="NCBIfam" id="NF008453">
    <property type="entry name" value="PRK11308.1"/>
    <property type="match status" value="2"/>
</dbReference>
<dbReference type="Proteomes" id="UP000303847">
    <property type="component" value="Chromosome"/>
</dbReference>
<dbReference type="Gene3D" id="3.40.50.300">
    <property type="entry name" value="P-loop containing nucleotide triphosphate hydrolases"/>
    <property type="match status" value="2"/>
</dbReference>
<dbReference type="Proteomes" id="UP000295985">
    <property type="component" value="Unassembled WGS sequence"/>
</dbReference>
<dbReference type="RefSeq" id="WP_009112766.1">
    <property type="nucleotide sequence ID" value="NZ_CP034036.1"/>
</dbReference>
<reference evidence="7 9" key="2">
    <citation type="submission" date="2018-11" db="EMBL/GenBank/DDBJ databases">
        <title>Genome sequences of Brenneria nigrifluens and Brenneria rubrifaciens.</title>
        <authorList>
            <person name="Poret-Peterson A.T."/>
            <person name="McClean A.E."/>
            <person name="Kluepfel D.A."/>
        </authorList>
    </citation>
    <scope>NUCLEOTIDE SEQUENCE [LARGE SCALE GENOMIC DNA]</scope>
    <source>
        <strain evidence="7 9">ATCC 13028</strain>
    </source>
</reference>
<reference evidence="6 8" key="1">
    <citation type="submission" date="2018-04" db="EMBL/GenBank/DDBJ databases">
        <title>Brenneria corticis sp.nov.</title>
        <authorList>
            <person name="Li Y."/>
        </authorList>
    </citation>
    <scope>NUCLEOTIDE SEQUENCE [LARGE SCALE GENOMIC DNA]</scope>
    <source>
        <strain evidence="6 8">LMG 2694</strain>
    </source>
</reference>
<dbReference type="CDD" id="cd03257">
    <property type="entry name" value="ABC_NikE_OppD_transporters"/>
    <property type="match status" value="2"/>
</dbReference>
<evidence type="ECO:0000256" key="3">
    <source>
        <dbReference type="ARBA" id="ARBA00022741"/>
    </source>
</evidence>
<organism evidence="6 8">
    <name type="scientific">Brenneria nigrifluens DSM 30175 = ATCC 13028</name>
    <dbReference type="NCBI Taxonomy" id="1121120"/>
    <lineage>
        <taxon>Bacteria</taxon>
        <taxon>Pseudomonadati</taxon>
        <taxon>Pseudomonadota</taxon>
        <taxon>Gammaproteobacteria</taxon>
        <taxon>Enterobacterales</taxon>
        <taxon>Pectobacteriaceae</taxon>
        <taxon>Brenneria</taxon>
    </lineage>
</organism>
<dbReference type="InterPro" id="IPR027417">
    <property type="entry name" value="P-loop_NTPase"/>
</dbReference>
<keyword evidence="2" id="KW-0813">Transport</keyword>
<dbReference type="Pfam" id="PF08352">
    <property type="entry name" value="oligo_HPY"/>
    <property type="match status" value="2"/>
</dbReference>
<evidence type="ECO:0000256" key="1">
    <source>
        <dbReference type="ARBA" id="ARBA00005417"/>
    </source>
</evidence>
<gene>
    <name evidence="6" type="ORF">DDT54_14070</name>
    <name evidence="7" type="ORF">EH206_10645</name>
</gene>
<dbReference type="InterPro" id="IPR003593">
    <property type="entry name" value="AAA+_ATPase"/>
</dbReference>
<dbReference type="InterPro" id="IPR017871">
    <property type="entry name" value="ABC_transporter-like_CS"/>
</dbReference>
<accession>A0A2U1UPK2</accession>
<dbReference type="PANTHER" id="PTHR43776">
    <property type="entry name" value="TRANSPORT ATP-BINDING PROTEIN"/>
    <property type="match status" value="1"/>
</dbReference>
<comment type="similarity">
    <text evidence="1">Belongs to the ABC transporter superfamily.</text>
</comment>
<evidence type="ECO:0000313" key="8">
    <source>
        <dbReference type="Proteomes" id="UP000295985"/>
    </source>
</evidence>
<keyword evidence="4 6" id="KW-0067">ATP-binding</keyword>
<dbReference type="GO" id="GO:0005524">
    <property type="term" value="F:ATP binding"/>
    <property type="evidence" value="ECO:0007669"/>
    <property type="project" value="UniProtKB-KW"/>
</dbReference>
<evidence type="ECO:0000259" key="5">
    <source>
        <dbReference type="PROSITE" id="PS50893"/>
    </source>
</evidence>
<dbReference type="GO" id="GO:0016887">
    <property type="term" value="F:ATP hydrolysis activity"/>
    <property type="evidence" value="ECO:0007669"/>
    <property type="project" value="InterPro"/>
</dbReference>
<dbReference type="PROSITE" id="PS50893">
    <property type="entry name" value="ABC_TRANSPORTER_2"/>
    <property type="match status" value="2"/>
</dbReference>
<evidence type="ECO:0000313" key="7">
    <source>
        <dbReference type="EMBL" id="QCR04588.1"/>
    </source>
</evidence>
<sequence>MSSATHLLQATGLGIGTVDGLALVNDISFYVDRREIVALVGESGSGKTLSALALMGLLPEGVRQHHGAIMFNGTTIAGPQQPFPAGLRGRQIATVFQEPMTSMNPVLKIGEQIAEVLVRHRQLSWRQAHRQAIELLDRVGIIDPAHCAGQYIHQLSGGMRQRAMIAGAISCKPALLIADEPTTALDVTIQAQILALLQELQREMAMGILLITHDLGVVARYADRAYVLHRGQLVEQGDVPTLLNSPQNPYTQKLIAASESKPLAPTQSDAGRPLLSLRALTKSYPRQRARFFFNRERRTVLFPTTIDIYRGEIVGLIGESGSGKTTLGRAAIGLIPADDGEVIFDGADLRRASKAQKQALRRRAQIIFQDPYASLNPKMTIGEQIAEPLRVYKLRPVNQIPARVAELLELVGLEPQHARRLPGEFSGGQRQRIAIARALALEPDLLVADEAVSALDLSIRGQILALLNQLRQQLGLTILFISHDLGAVRQVCDRVAVLYRGKVVEYGAAAQVLNAPRHEYTRELIAAAPDIRQALLLRRTG</sequence>
<keyword evidence="3" id="KW-0547">Nucleotide-binding</keyword>
<dbReference type="PANTHER" id="PTHR43776:SF7">
    <property type="entry name" value="D,D-DIPEPTIDE TRANSPORT ATP-BINDING PROTEIN DDPF-RELATED"/>
    <property type="match status" value="1"/>
</dbReference>
<feature type="domain" description="ABC transporter" evidence="5">
    <location>
        <begin position="8"/>
        <end position="255"/>
    </location>
</feature>
<evidence type="ECO:0000313" key="6">
    <source>
        <dbReference type="EMBL" id="PWC23605.1"/>
    </source>
</evidence>
<dbReference type="InterPro" id="IPR013563">
    <property type="entry name" value="Oligopep_ABC_C"/>
</dbReference>
<dbReference type="SMART" id="SM00382">
    <property type="entry name" value="AAA"/>
    <property type="match status" value="2"/>
</dbReference>
<dbReference type="EMBL" id="QDKK01000021">
    <property type="protein sequence ID" value="PWC23605.1"/>
    <property type="molecule type" value="Genomic_DNA"/>
</dbReference>
<dbReference type="GO" id="GO:0055085">
    <property type="term" value="P:transmembrane transport"/>
    <property type="evidence" value="ECO:0007669"/>
    <property type="project" value="UniProtKB-ARBA"/>
</dbReference>
<proteinExistence type="inferred from homology"/>
<dbReference type="Pfam" id="PF00005">
    <property type="entry name" value="ABC_tran"/>
    <property type="match status" value="2"/>
</dbReference>
<evidence type="ECO:0000256" key="2">
    <source>
        <dbReference type="ARBA" id="ARBA00022448"/>
    </source>
</evidence>
<dbReference type="GO" id="GO:0015833">
    <property type="term" value="P:peptide transport"/>
    <property type="evidence" value="ECO:0007669"/>
    <property type="project" value="InterPro"/>
</dbReference>
<keyword evidence="9" id="KW-1185">Reference proteome</keyword>
<name>A0A2U1UPK2_9GAMM</name>
<dbReference type="SUPFAM" id="SSF52540">
    <property type="entry name" value="P-loop containing nucleoside triphosphate hydrolases"/>
    <property type="match status" value="2"/>
</dbReference>
<dbReference type="AlphaFoldDB" id="A0A2U1UPK2"/>
<evidence type="ECO:0000256" key="4">
    <source>
        <dbReference type="ARBA" id="ARBA00022840"/>
    </source>
</evidence>
<dbReference type="InterPro" id="IPR003439">
    <property type="entry name" value="ABC_transporter-like_ATP-bd"/>
</dbReference>
<protein>
    <submittedName>
        <fullName evidence="6">ABC transporter ATP-binding protein</fullName>
    </submittedName>
</protein>
<dbReference type="PROSITE" id="PS00211">
    <property type="entry name" value="ABC_TRANSPORTER_1"/>
    <property type="match status" value="2"/>
</dbReference>
<dbReference type="InterPro" id="IPR050319">
    <property type="entry name" value="ABC_transp_ATP-bind"/>
</dbReference>
<dbReference type="OrthoDB" id="9784450at2"/>
<dbReference type="NCBIfam" id="NF007739">
    <property type="entry name" value="PRK10419.1"/>
    <property type="match status" value="2"/>
</dbReference>
<feature type="domain" description="ABC transporter" evidence="5">
    <location>
        <begin position="275"/>
        <end position="525"/>
    </location>
</feature>
<evidence type="ECO:0000313" key="9">
    <source>
        <dbReference type="Proteomes" id="UP000303847"/>
    </source>
</evidence>
<dbReference type="EMBL" id="CP034036">
    <property type="protein sequence ID" value="QCR04588.1"/>
    <property type="molecule type" value="Genomic_DNA"/>
</dbReference>